<dbReference type="InterPro" id="IPR023170">
    <property type="entry name" value="HhH_base_excis_C"/>
</dbReference>
<evidence type="ECO:0000313" key="14">
    <source>
        <dbReference type="EMBL" id="MBB6214617.1"/>
    </source>
</evidence>
<feature type="binding site" evidence="12">
    <location>
        <position position="189"/>
    </location>
    <ligand>
        <name>[4Fe-4S] cluster</name>
        <dbReference type="ChEBI" id="CHEBI:49883"/>
    </ligand>
</feature>
<dbReference type="GO" id="GO:0006285">
    <property type="term" value="P:base-excision repair, AP site formation"/>
    <property type="evidence" value="ECO:0007669"/>
    <property type="project" value="TreeGrafter"/>
</dbReference>
<comment type="caution">
    <text evidence="14">The sequence shown here is derived from an EMBL/GenBank/DDBJ whole genome shotgun (WGS) entry which is preliminary data.</text>
</comment>
<keyword evidence="14" id="KW-0540">Nuclease</keyword>
<dbReference type="PIRSF" id="PIRSF001435">
    <property type="entry name" value="Nth"/>
    <property type="match status" value="1"/>
</dbReference>
<dbReference type="NCBIfam" id="TIGR01083">
    <property type="entry name" value="nth"/>
    <property type="match status" value="1"/>
</dbReference>
<evidence type="ECO:0000256" key="6">
    <source>
        <dbReference type="ARBA" id="ARBA00023004"/>
    </source>
</evidence>
<keyword evidence="7 12" id="KW-0411">Iron-sulfur</keyword>
<dbReference type="PROSITE" id="PS01155">
    <property type="entry name" value="ENDONUCLEASE_III_2"/>
    <property type="match status" value="1"/>
</dbReference>
<feature type="binding site" evidence="12">
    <location>
        <position position="196"/>
    </location>
    <ligand>
        <name>[4Fe-4S] cluster</name>
        <dbReference type="ChEBI" id="CHEBI:49883"/>
    </ligand>
</feature>
<dbReference type="PROSITE" id="PS00764">
    <property type="entry name" value="ENDONUCLEASE_III_1"/>
    <property type="match status" value="1"/>
</dbReference>
<dbReference type="PANTHER" id="PTHR10359:SF18">
    <property type="entry name" value="ENDONUCLEASE III"/>
    <property type="match status" value="1"/>
</dbReference>
<accession>A0A841KME7</accession>
<dbReference type="GO" id="GO:0003677">
    <property type="term" value="F:DNA binding"/>
    <property type="evidence" value="ECO:0007669"/>
    <property type="project" value="UniProtKB-UniRule"/>
</dbReference>
<dbReference type="InterPro" id="IPR005759">
    <property type="entry name" value="Nth"/>
</dbReference>
<dbReference type="SMART" id="SM00525">
    <property type="entry name" value="FES"/>
    <property type="match status" value="1"/>
</dbReference>
<dbReference type="PANTHER" id="PTHR10359">
    <property type="entry name" value="A/G-SPECIFIC ADENINE GLYCOSYLASE/ENDONUCLEASE III"/>
    <property type="match status" value="1"/>
</dbReference>
<dbReference type="Pfam" id="PF00633">
    <property type="entry name" value="HHH"/>
    <property type="match status" value="1"/>
</dbReference>
<feature type="domain" description="HhH-GPD" evidence="13">
    <location>
        <begin position="40"/>
        <end position="187"/>
    </location>
</feature>
<dbReference type="InterPro" id="IPR004035">
    <property type="entry name" value="Endouclease-III_FeS-bd_BS"/>
</dbReference>
<feature type="binding site" evidence="12">
    <location>
        <position position="199"/>
    </location>
    <ligand>
        <name>[4Fe-4S] cluster</name>
        <dbReference type="ChEBI" id="CHEBI:49883"/>
    </ligand>
</feature>
<keyword evidence="2 12" id="KW-0004">4Fe-4S</keyword>
<evidence type="ECO:0000256" key="7">
    <source>
        <dbReference type="ARBA" id="ARBA00023014"/>
    </source>
</evidence>
<sequence>MGKKKSKVLEILDILDTTYPDAHCELNHENPFQLLIATILSAQTTDKKVNQVTPGLFEKYKTPRDFLMMTQEELEQEIKEIGLYRSKAKNILSTCRMLVEQYDSQVPNTMEELIKLPGVGRKTANVVLSNAFGVPAIAVDTHVFRVSNRIGLADAGNVEETEQQLMKNIPKDQWSKAHHTLIFHGRRTCDARKPKCETCPLLSHCNYYVKNGKQKHK</sequence>
<name>A0A841KME7_9FIRM</name>
<evidence type="ECO:0000256" key="10">
    <source>
        <dbReference type="ARBA" id="ARBA00023239"/>
    </source>
</evidence>
<dbReference type="Gene3D" id="1.10.1670.10">
    <property type="entry name" value="Helix-hairpin-Helix base-excision DNA repair enzymes (C-terminal)"/>
    <property type="match status" value="1"/>
</dbReference>
<keyword evidence="4 12" id="KW-0227">DNA damage</keyword>
<dbReference type="FunFam" id="1.10.340.30:FF:000001">
    <property type="entry name" value="Endonuclease III"/>
    <property type="match status" value="1"/>
</dbReference>
<organism evidence="14 15">
    <name type="scientific">Anaerosolibacter carboniphilus</name>
    <dbReference type="NCBI Taxonomy" id="1417629"/>
    <lineage>
        <taxon>Bacteria</taxon>
        <taxon>Bacillati</taxon>
        <taxon>Bacillota</taxon>
        <taxon>Clostridia</taxon>
        <taxon>Peptostreptococcales</taxon>
        <taxon>Thermotaleaceae</taxon>
        <taxon>Anaerosolibacter</taxon>
    </lineage>
</organism>
<dbReference type="InterPro" id="IPR000445">
    <property type="entry name" value="HhH_motif"/>
</dbReference>
<keyword evidence="5 12" id="KW-0378">Hydrolase</keyword>
<keyword evidence="8 12" id="KW-0238">DNA-binding</keyword>
<dbReference type="InterPro" id="IPR011257">
    <property type="entry name" value="DNA_glycosylase"/>
</dbReference>
<dbReference type="SMART" id="SM00478">
    <property type="entry name" value="ENDO3c"/>
    <property type="match status" value="1"/>
</dbReference>
<dbReference type="InterPro" id="IPR003651">
    <property type="entry name" value="Endonuclease3_FeS-loop_motif"/>
</dbReference>
<dbReference type="Proteomes" id="UP000579281">
    <property type="component" value="Unassembled WGS sequence"/>
</dbReference>
<keyword evidence="10 12" id="KW-0456">Lyase</keyword>
<evidence type="ECO:0000256" key="4">
    <source>
        <dbReference type="ARBA" id="ARBA00022763"/>
    </source>
</evidence>
<comment type="cofactor">
    <cofactor evidence="12">
        <name>[4Fe-4S] cluster</name>
        <dbReference type="ChEBI" id="CHEBI:49883"/>
    </cofactor>
    <text evidence="12">Binds 1 [4Fe-4S] cluster.</text>
</comment>
<evidence type="ECO:0000256" key="3">
    <source>
        <dbReference type="ARBA" id="ARBA00022723"/>
    </source>
</evidence>
<evidence type="ECO:0000256" key="5">
    <source>
        <dbReference type="ARBA" id="ARBA00022801"/>
    </source>
</evidence>
<evidence type="ECO:0000256" key="12">
    <source>
        <dbReference type="HAMAP-Rule" id="MF_00942"/>
    </source>
</evidence>
<keyword evidence="11 12" id="KW-0326">Glycosidase</keyword>
<gene>
    <name evidence="12" type="primary">nth</name>
    <name evidence="14" type="ORF">HNQ80_000700</name>
</gene>
<keyword evidence="15" id="KW-1185">Reference proteome</keyword>
<dbReference type="GO" id="GO:0046872">
    <property type="term" value="F:metal ion binding"/>
    <property type="evidence" value="ECO:0007669"/>
    <property type="project" value="UniProtKB-KW"/>
</dbReference>
<proteinExistence type="inferred from homology"/>
<evidence type="ECO:0000256" key="9">
    <source>
        <dbReference type="ARBA" id="ARBA00023204"/>
    </source>
</evidence>
<evidence type="ECO:0000256" key="8">
    <source>
        <dbReference type="ARBA" id="ARBA00023125"/>
    </source>
</evidence>
<comment type="function">
    <text evidence="12">DNA repair enzyme that has both DNA N-glycosylase activity and AP-lyase activity. The DNA N-glycosylase activity releases various damaged pyrimidines from DNA by cleaving the N-glycosidic bond, leaving an AP (apurinic/apyrimidinic) site. The AP-lyase activity cleaves the phosphodiester bond 3' to the AP site by a beta-elimination, leaving a 3'-terminal unsaturated sugar and a product with a terminal 5'-phosphate.</text>
</comment>
<reference evidence="14 15" key="1">
    <citation type="submission" date="2020-08" db="EMBL/GenBank/DDBJ databases">
        <title>Genomic Encyclopedia of Type Strains, Phase IV (KMG-IV): sequencing the most valuable type-strain genomes for metagenomic binning, comparative biology and taxonomic classification.</title>
        <authorList>
            <person name="Goeker M."/>
        </authorList>
    </citation>
    <scope>NUCLEOTIDE SEQUENCE [LARGE SCALE GENOMIC DNA]</scope>
    <source>
        <strain evidence="14 15">DSM 103526</strain>
    </source>
</reference>
<dbReference type="CDD" id="cd00056">
    <property type="entry name" value="ENDO3c"/>
    <property type="match status" value="1"/>
</dbReference>
<dbReference type="AlphaFoldDB" id="A0A841KME7"/>
<keyword evidence="14" id="KW-0255">Endonuclease</keyword>
<protein>
    <recommendedName>
        <fullName evidence="12">Endonuclease III</fullName>
        <ecNumber evidence="12">4.2.99.18</ecNumber>
    </recommendedName>
    <alternativeName>
        <fullName evidence="12">DNA-(apurinic or apyrimidinic site) lyase</fullName>
    </alternativeName>
</protein>
<evidence type="ECO:0000259" key="13">
    <source>
        <dbReference type="SMART" id="SM00478"/>
    </source>
</evidence>
<dbReference type="EC" id="4.2.99.18" evidence="12"/>
<dbReference type="InterPro" id="IPR004036">
    <property type="entry name" value="Endonuclease-III-like_CS2"/>
</dbReference>
<comment type="similarity">
    <text evidence="1 12">Belongs to the Nth/MutY family.</text>
</comment>
<keyword evidence="9 12" id="KW-0234">DNA repair</keyword>
<evidence type="ECO:0000256" key="1">
    <source>
        <dbReference type="ARBA" id="ARBA00008343"/>
    </source>
</evidence>
<dbReference type="FunFam" id="1.10.1670.10:FF:000001">
    <property type="entry name" value="Endonuclease III"/>
    <property type="match status" value="1"/>
</dbReference>
<dbReference type="Pfam" id="PF00730">
    <property type="entry name" value="HhH-GPD"/>
    <property type="match status" value="1"/>
</dbReference>
<dbReference type="HAMAP" id="MF_00942">
    <property type="entry name" value="Nth"/>
    <property type="match status" value="1"/>
</dbReference>
<evidence type="ECO:0000256" key="11">
    <source>
        <dbReference type="ARBA" id="ARBA00023295"/>
    </source>
</evidence>
<dbReference type="GO" id="GO:0140078">
    <property type="term" value="F:class I DNA-(apurinic or apyrimidinic site) endonuclease activity"/>
    <property type="evidence" value="ECO:0007669"/>
    <property type="project" value="UniProtKB-EC"/>
</dbReference>
<comment type="catalytic activity">
    <reaction evidence="12">
        <text>2'-deoxyribonucleotide-(2'-deoxyribose 5'-phosphate)-2'-deoxyribonucleotide-DNA = a 3'-end 2'-deoxyribonucleotide-(2,3-dehydro-2,3-deoxyribose 5'-phosphate)-DNA + a 5'-end 5'-phospho-2'-deoxyribonucleoside-DNA + H(+)</text>
        <dbReference type="Rhea" id="RHEA:66592"/>
        <dbReference type="Rhea" id="RHEA-COMP:13180"/>
        <dbReference type="Rhea" id="RHEA-COMP:16897"/>
        <dbReference type="Rhea" id="RHEA-COMP:17067"/>
        <dbReference type="ChEBI" id="CHEBI:15378"/>
        <dbReference type="ChEBI" id="CHEBI:136412"/>
        <dbReference type="ChEBI" id="CHEBI:157695"/>
        <dbReference type="ChEBI" id="CHEBI:167181"/>
        <dbReference type="EC" id="4.2.99.18"/>
    </reaction>
</comment>
<dbReference type="Gene3D" id="1.10.340.30">
    <property type="entry name" value="Hypothetical protein, domain 2"/>
    <property type="match status" value="1"/>
</dbReference>
<keyword evidence="3 12" id="KW-0479">Metal-binding</keyword>
<dbReference type="GO" id="GO:0051539">
    <property type="term" value="F:4 iron, 4 sulfur cluster binding"/>
    <property type="evidence" value="ECO:0007669"/>
    <property type="project" value="UniProtKB-UniRule"/>
</dbReference>
<evidence type="ECO:0000313" key="15">
    <source>
        <dbReference type="Proteomes" id="UP000579281"/>
    </source>
</evidence>
<feature type="binding site" evidence="12">
    <location>
        <position position="205"/>
    </location>
    <ligand>
        <name>[4Fe-4S] cluster</name>
        <dbReference type="ChEBI" id="CHEBI:49883"/>
    </ligand>
</feature>
<dbReference type="InterPro" id="IPR003265">
    <property type="entry name" value="HhH-GPD_domain"/>
</dbReference>
<keyword evidence="6 12" id="KW-0408">Iron</keyword>
<dbReference type="Pfam" id="PF10576">
    <property type="entry name" value="EndIII_4Fe-2S"/>
    <property type="match status" value="1"/>
</dbReference>
<evidence type="ECO:0000256" key="2">
    <source>
        <dbReference type="ARBA" id="ARBA00022485"/>
    </source>
</evidence>
<dbReference type="RefSeq" id="WP_184308222.1">
    <property type="nucleotide sequence ID" value="NZ_JACHEN010000003.1"/>
</dbReference>
<dbReference type="SUPFAM" id="SSF48150">
    <property type="entry name" value="DNA-glycosylase"/>
    <property type="match status" value="1"/>
</dbReference>
<dbReference type="EMBL" id="JACHEN010000003">
    <property type="protein sequence ID" value="MBB6214617.1"/>
    <property type="molecule type" value="Genomic_DNA"/>
</dbReference>
<dbReference type="GO" id="GO:0019104">
    <property type="term" value="F:DNA N-glycosylase activity"/>
    <property type="evidence" value="ECO:0007669"/>
    <property type="project" value="UniProtKB-UniRule"/>
</dbReference>